<organism evidence="2 3">
    <name type="scientific">Streptomyces blastmyceticus</name>
    <dbReference type="NCBI Taxonomy" id="68180"/>
    <lineage>
        <taxon>Bacteria</taxon>
        <taxon>Bacillati</taxon>
        <taxon>Actinomycetota</taxon>
        <taxon>Actinomycetes</taxon>
        <taxon>Kitasatosporales</taxon>
        <taxon>Streptomycetaceae</taxon>
        <taxon>Streptomyces</taxon>
    </lineage>
</organism>
<keyword evidence="3" id="KW-1185">Reference proteome</keyword>
<dbReference type="PANTHER" id="PTHR33993">
    <property type="entry name" value="GLYOXALASE-RELATED"/>
    <property type="match status" value="1"/>
</dbReference>
<dbReference type="PROSITE" id="PS51819">
    <property type="entry name" value="VOC"/>
    <property type="match status" value="2"/>
</dbReference>
<dbReference type="Pfam" id="PF00903">
    <property type="entry name" value="Glyoxalase"/>
    <property type="match status" value="2"/>
</dbReference>
<comment type="caution">
    <text evidence="2">The sequence shown here is derived from an EMBL/GenBank/DDBJ whole genome shotgun (WGS) entry which is preliminary data.</text>
</comment>
<name>A0ABN0WIM5_9ACTN</name>
<proteinExistence type="predicted"/>
<dbReference type="EMBL" id="BAAABW010000008">
    <property type="protein sequence ID" value="GAA0338469.1"/>
    <property type="molecule type" value="Genomic_DNA"/>
</dbReference>
<evidence type="ECO:0000313" key="3">
    <source>
        <dbReference type="Proteomes" id="UP001500063"/>
    </source>
</evidence>
<feature type="domain" description="VOC" evidence="1">
    <location>
        <begin position="156"/>
        <end position="269"/>
    </location>
</feature>
<dbReference type="InterPro" id="IPR052164">
    <property type="entry name" value="Anthracycline_SecMetBiosynth"/>
</dbReference>
<dbReference type="CDD" id="cd07247">
    <property type="entry name" value="SgaA_N_like"/>
    <property type="match status" value="2"/>
</dbReference>
<dbReference type="InterPro" id="IPR029068">
    <property type="entry name" value="Glyas_Bleomycin-R_OHBP_Dase"/>
</dbReference>
<dbReference type="InterPro" id="IPR037523">
    <property type="entry name" value="VOC_core"/>
</dbReference>
<gene>
    <name evidence="2" type="ORF">GCM10010319_13040</name>
</gene>
<evidence type="ECO:0000259" key="1">
    <source>
        <dbReference type="PROSITE" id="PS51819"/>
    </source>
</evidence>
<sequence length="275" mass="28478">MGARPTTVLEALDMPDVTGPYAPGTPCWVDLMVPDQQAALDFYRDLFGWQGEVGPPETGGYAVCTLRGKPVAGIMTATSPDGGPTPPTVWTTYLATADVDATEKKVAKAGGTVMMPATDVMTLGRMSLISDPTDAVVGLWQAKDFPGAGVVNEHGALIWNELDTSDTGAATAFLSAALGIQAAPMEGADGYFALNVDGRTVGGMQGLDKLPEGVPSHWLAYFSVDDTDSTVDALIRAGGNVLVPPFDMMAGRMSVVQDPQGGTFAVINATGPQPA</sequence>
<accession>A0ABN0WIM5</accession>
<dbReference type="SUPFAM" id="SSF54593">
    <property type="entry name" value="Glyoxalase/Bleomycin resistance protein/Dihydroxybiphenyl dioxygenase"/>
    <property type="match status" value="2"/>
</dbReference>
<dbReference type="InterPro" id="IPR004360">
    <property type="entry name" value="Glyas_Fos-R_dOase_dom"/>
</dbReference>
<reference evidence="2 3" key="1">
    <citation type="journal article" date="2019" name="Int. J. Syst. Evol. Microbiol.">
        <title>The Global Catalogue of Microorganisms (GCM) 10K type strain sequencing project: providing services to taxonomists for standard genome sequencing and annotation.</title>
        <authorList>
            <consortium name="The Broad Institute Genomics Platform"/>
            <consortium name="The Broad Institute Genome Sequencing Center for Infectious Disease"/>
            <person name="Wu L."/>
            <person name="Ma J."/>
        </authorList>
    </citation>
    <scope>NUCLEOTIDE SEQUENCE [LARGE SCALE GENOMIC DNA]</scope>
    <source>
        <strain evidence="2 3">JCM 4565</strain>
    </source>
</reference>
<protein>
    <submittedName>
        <fullName evidence="2">VOC family protein</fullName>
    </submittedName>
</protein>
<dbReference type="PANTHER" id="PTHR33993:SF14">
    <property type="entry name" value="GB|AAF24581.1"/>
    <property type="match status" value="1"/>
</dbReference>
<evidence type="ECO:0000313" key="2">
    <source>
        <dbReference type="EMBL" id="GAA0338469.1"/>
    </source>
</evidence>
<dbReference type="Proteomes" id="UP001500063">
    <property type="component" value="Unassembled WGS sequence"/>
</dbReference>
<feature type="domain" description="VOC" evidence="1">
    <location>
        <begin position="25"/>
        <end position="142"/>
    </location>
</feature>
<dbReference type="Gene3D" id="3.10.180.10">
    <property type="entry name" value="2,3-Dihydroxybiphenyl 1,2-Dioxygenase, domain 1"/>
    <property type="match status" value="2"/>
</dbReference>